<gene>
    <name evidence="1" type="ORF">T03_3995</name>
</gene>
<feature type="non-terminal residue" evidence="1">
    <location>
        <position position="157"/>
    </location>
</feature>
<name>A0A0V1ARW8_TRIBR</name>
<accession>A0A0V1ARW8</accession>
<keyword evidence="2" id="KW-1185">Reference proteome</keyword>
<feature type="non-terminal residue" evidence="1">
    <location>
        <position position="1"/>
    </location>
</feature>
<protein>
    <submittedName>
        <fullName evidence="1">Uncharacterized protein</fullName>
    </submittedName>
</protein>
<proteinExistence type="predicted"/>
<reference evidence="1 2" key="1">
    <citation type="submission" date="2015-01" db="EMBL/GenBank/DDBJ databases">
        <title>Evolution of Trichinella species and genotypes.</title>
        <authorList>
            <person name="Korhonen P.K."/>
            <person name="Edoardo P."/>
            <person name="Giuseppe L.R."/>
            <person name="Gasser R.B."/>
        </authorList>
    </citation>
    <scope>NUCLEOTIDE SEQUENCE [LARGE SCALE GENOMIC DNA]</scope>
    <source>
        <strain evidence="1">ISS120</strain>
    </source>
</reference>
<evidence type="ECO:0000313" key="2">
    <source>
        <dbReference type="Proteomes" id="UP000054653"/>
    </source>
</evidence>
<organism evidence="1 2">
    <name type="scientific">Trichinella britovi</name>
    <name type="common">Parasitic roundworm</name>
    <dbReference type="NCBI Taxonomy" id="45882"/>
    <lineage>
        <taxon>Eukaryota</taxon>
        <taxon>Metazoa</taxon>
        <taxon>Ecdysozoa</taxon>
        <taxon>Nematoda</taxon>
        <taxon>Enoplea</taxon>
        <taxon>Dorylaimia</taxon>
        <taxon>Trichinellida</taxon>
        <taxon>Trichinellidae</taxon>
        <taxon>Trichinella</taxon>
    </lineage>
</organism>
<dbReference type="EMBL" id="JYDI01001617">
    <property type="protein sequence ID" value="KRY27519.1"/>
    <property type="molecule type" value="Genomic_DNA"/>
</dbReference>
<dbReference type="STRING" id="45882.A0A0V1ARW8"/>
<comment type="caution">
    <text evidence="1">The sequence shown here is derived from an EMBL/GenBank/DDBJ whole genome shotgun (WGS) entry which is preliminary data.</text>
</comment>
<dbReference type="Proteomes" id="UP000054653">
    <property type="component" value="Unassembled WGS sequence"/>
</dbReference>
<sequence length="157" mass="17592">LRKHRATLSIQCVDPFCCAARRTTLSSSPCVWILSALPHEEPLSALHPGKTKWNGDSDKVERSFSLRKYRATLSIQCVDPFCCAARRTTLSSSPWQGKVERVWILSAVPHEEPPSVLHPVCGSFLHCRTKNHSQLFTLCVDPFCCAARRTTLSSSPW</sequence>
<dbReference type="AlphaFoldDB" id="A0A0V1ARW8"/>
<evidence type="ECO:0000313" key="1">
    <source>
        <dbReference type="EMBL" id="KRY27519.1"/>
    </source>
</evidence>